<dbReference type="InterPro" id="IPR009057">
    <property type="entry name" value="Homeodomain-like_sf"/>
</dbReference>
<protein>
    <submittedName>
        <fullName evidence="3">Winged helix-turn-helix domain-containing protein</fullName>
    </submittedName>
</protein>
<dbReference type="InterPro" id="IPR025959">
    <property type="entry name" value="Winged_HTH_dom"/>
</dbReference>
<name>A0ABS8ZM42_9PSEU</name>
<evidence type="ECO:0000313" key="4">
    <source>
        <dbReference type="Proteomes" id="UP001521150"/>
    </source>
</evidence>
<comment type="caution">
    <text evidence="3">The sequence shown here is derived from an EMBL/GenBank/DDBJ whole genome shotgun (WGS) entry which is preliminary data.</text>
</comment>
<gene>
    <name evidence="3" type="ORF">LWC34_39480</name>
</gene>
<dbReference type="Pfam" id="PF13384">
    <property type="entry name" value="HTH_23"/>
    <property type="match status" value="1"/>
</dbReference>
<evidence type="ECO:0000256" key="1">
    <source>
        <dbReference type="SAM" id="MobiDB-lite"/>
    </source>
</evidence>
<keyword evidence="4" id="KW-1185">Reference proteome</keyword>
<dbReference type="Pfam" id="PF13592">
    <property type="entry name" value="HTH_33"/>
    <property type="match status" value="1"/>
</dbReference>
<dbReference type="EMBL" id="JAJVCN010000003">
    <property type="protein sequence ID" value="MCE7008851.1"/>
    <property type="molecule type" value="Genomic_DNA"/>
</dbReference>
<evidence type="ECO:0000313" key="3">
    <source>
        <dbReference type="EMBL" id="MCE7008851.1"/>
    </source>
</evidence>
<sequence length="181" mass="19903">MRYPDGGGLTAQGRAKREAVRLQAAELFARGISAVEVADRLRVSTKSAYAWRRDWMRGGTAALASHGAAGGPCKLTAQQLVRLQSALDAGPAAYGWNEDQRWTLARVAQLIRTLFRISYTPRGVSYLLHRLGWSPQVPVHRAAERDNEAIATWVKETWPQVEQPGGSRTRGSSSKTKPANH</sequence>
<feature type="region of interest" description="Disordered" evidence="1">
    <location>
        <begin position="156"/>
        <end position="181"/>
    </location>
</feature>
<feature type="compositionally biased region" description="Low complexity" evidence="1">
    <location>
        <begin position="164"/>
        <end position="181"/>
    </location>
</feature>
<dbReference type="RefSeq" id="WP_233730308.1">
    <property type="nucleotide sequence ID" value="NZ_JAJVCN010000003.1"/>
</dbReference>
<dbReference type="SUPFAM" id="SSF46689">
    <property type="entry name" value="Homeodomain-like"/>
    <property type="match status" value="1"/>
</dbReference>
<dbReference type="Proteomes" id="UP001521150">
    <property type="component" value="Unassembled WGS sequence"/>
</dbReference>
<reference evidence="3 4" key="1">
    <citation type="submission" date="2021-12" db="EMBL/GenBank/DDBJ databases">
        <title>Genome sequence of Kibdelosporangium philippinense ATCC 49844.</title>
        <authorList>
            <person name="Fedorov E.A."/>
            <person name="Omeragic M."/>
            <person name="Shalygina K.F."/>
            <person name="Maclea K.S."/>
        </authorList>
    </citation>
    <scope>NUCLEOTIDE SEQUENCE [LARGE SCALE GENOMIC DNA]</scope>
    <source>
        <strain evidence="3 4">ATCC 49844</strain>
    </source>
</reference>
<feature type="domain" description="Winged helix-turn helix" evidence="2">
    <location>
        <begin position="98"/>
        <end position="157"/>
    </location>
</feature>
<organism evidence="3 4">
    <name type="scientific">Kibdelosporangium philippinense</name>
    <dbReference type="NCBI Taxonomy" id="211113"/>
    <lineage>
        <taxon>Bacteria</taxon>
        <taxon>Bacillati</taxon>
        <taxon>Actinomycetota</taxon>
        <taxon>Actinomycetes</taxon>
        <taxon>Pseudonocardiales</taxon>
        <taxon>Pseudonocardiaceae</taxon>
        <taxon>Kibdelosporangium</taxon>
    </lineage>
</organism>
<evidence type="ECO:0000259" key="2">
    <source>
        <dbReference type="Pfam" id="PF13592"/>
    </source>
</evidence>
<proteinExistence type="predicted"/>
<accession>A0ABS8ZM42</accession>